<dbReference type="Proteomes" id="UP000199603">
    <property type="component" value="Unassembled WGS sequence"/>
</dbReference>
<evidence type="ECO:0000313" key="1">
    <source>
        <dbReference type="EMBL" id="SDD22702.1"/>
    </source>
</evidence>
<name>A0A1G6T0P4_9GAMM</name>
<evidence type="ECO:0000313" key="2">
    <source>
        <dbReference type="Proteomes" id="UP000199603"/>
    </source>
</evidence>
<dbReference type="STRING" id="265719.SAMN04488509_101818"/>
<reference evidence="1 2" key="1">
    <citation type="submission" date="2016-10" db="EMBL/GenBank/DDBJ databases">
        <authorList>
            <person name="de Groot N.N."/>
        </authorList>
    </citation>
    <scope>NUCLEOTIDE SEQUENCE [LARGE SCALE GENOMIC DNA]</scope>
    <source>
        <strain evidence="1 2">DSM 16957</strain>
    </source>
</reference>
<protein>
    <submittedName>
        <fullName evidence="1">Uncharacterized protein</fullName>
    </submittedName>
</protein>
<dbReference type="AlphaFoldDB" id="A0A1G6T0P4"/>
<organism evidence="1 2">
    <name type="scientific">Aquimonas voraii</name>
    <dbReference type="NCBI Taxonomy" id="265719"/>
    <lineage>
        <taxon>Bacteria</taxon>
        <taxon>Pseudomonadati</taxon>
        <taxon>Pseudomonadota</taxon>
        <taxon>Gammaproteobacteria</taxon>
        <taxon>Lysobacterales</taxon>
        <taxon>Lysobacteraceae</taxon>
        <taxon>Aquimonas</taxon>
    </lineage>
</organism>
<accession>A0A1G6T0P4</accession>
<gene>
    <name evidence="1" type="ORF">SAMN04488509_101818</name>
</gene>
<sequence length="89" mass="9975">MSTTTQSRQDVIDELVEIQSQILELVEQARGLLRRNGLHGALMRAESYWIAHITTAVTNDHGYLGKSMVSLQDTIDEIEEGEDDDTAED</sequence>
<dbReference type="RefSeq" id="WP_218121180.1">
    <property type="nucleotide sequence ID" value="NZ_FNAG01000001.1"/>
</dbReference>
<proteinExistence type="predicted"/>
<keyword evidence="2" id="KW-1185">Reference proteome</keyword>
<dbReference type="EMBL" id="FNAG01000001">
    <property type="protein sequence ID" value="SDD22702.1"/>
    <property type="molecule type" value="Genomic_DNA"/>
</dbReference>